<dbReference type="Proteomes" id="UP000192448">
    <property type="component" value="Unassembled WGS sequence"/>
</dbReference>
<accession>A0A1X0A4B8</accession>
<name>A0A1X0A4B8_9MYCO</name>
<gene>
    <name evidence="1" type="ORF">BST13_33600</name>
</gene>
<comment type="caution">
    <text evidence="1">The sequence shown here is derived from an EMBL/GenBank/DDBJ whole genome shotgun (WGS) entry which is preliminary data.</text>
</comment>
<evidence type="ECO:0000313" key="1">
    <source>
        <dbReference type="EMBL" id="ORA24907.1"/>
    </source>
</evidence>
<reference evidence="1 2" key="1">
    <citation type="submission" date="2017-02" db="EMBL/GenBank/DDBJ databases">
        <title>The new phylogeny of genus Mycobacterium.</title>
        <authorList>
            <person name="Tortoli E."/>
            <person name="Trovato A."/>
            <person name="Cirillo D.M."/>
        </authorList>
    </citation>
    <scope>NUCLEOTIDE SEQUENCE [LARGE SCALE GENOMIC DNA]</scope>
    <source>
        <strain evidence="1 2">RW6</strain>
    </source>
</reference>
<evidence type="ECO:0000313" key="2">
    <source>
        <dbReference type="Proteomes" id="UP000192448"/>
    </source>
</evidence>
<keyword evidence="2" id="KW-1185">Reference proteome</keyword>
<dbReference type="STRING" id="1927124.BST13_33600"/>
<dbReference type="RefSeq" id="WP_083169918.1">
    <property type="nucleotide sequence ID" value="NZ_MVHF01000055.1"/>
</dbReference>
<dbReference type="EMBL" id="MVHF01000055">
    <property type="protein sequence ID" value="ORA24907.1"/>
    <property type="molecule type" value="Genomic_DNA"/>
</dbReference>
<dbReference type="AlphaFoldDB" id="A0A1X0A4B8"/>
<organism evidence="1 2">
    <name type="scientific">Mycobacterium aquaticum</name>
    <dbReference type="NCBI Taxonomy" id="1927124"/>
    <lineage>
        <taxon>Bacteria</taxon>
        <taxon>Bacillati</taxon>
        <taxon>Actinomycetota</taxon>
        <taxon>Actinomycetes</taxon>
        <taxon>Mycobacteriales</taxon>
        <taxon>Mycobacteriaceae</taxon>
        <taxon>Mycobacterium</taxon>
    </lineage>
</organism>
<protein>
    <submittedName>
        <fullName evidence="1">Uncharacterized protein</fullName>
    </submittedName>
</protein>
<proteinExistence type="predicted"/>
<sequence length="127" mass="14056">MRRNGIGVPMAAVELPTPRMVRVLGPQERGAIWRCDGPGCWHAYYAWFGVDAGGWHYALPGRPCWTQTTARTGNVDAATIRSKPDTVRELYEFHEVVRLGEPPLLFGTNGEAIPLPRHLLSFPTGTS</sequence>